<evidence type="ECO:0000313" key="2">
    <source>
        <dbReference type="EMBL" id="SDR31020.1"/>
    </source>
</evidence>
<dbReference type="InterPro" id="IPR004360">
    <property type="entry name" value="Glyas_Fos-R_dOase_dom"/>
</dbReference>
<dbReference type="PROSITE" id="PS51819">
    <property type="entry name" value="VOC"/>
    <property type="match status" value="2"/>
</dbReference>
<protein>
    <recommendedName>
        <fullName evidence="1">VOC domain-containing protein</fullName>
    </recommendedName>
</protein>
<dbReference type="InterPro" id="IPR041581">
    <property type="entry name" value="Glyoxalase_6"/>
</dbReference>
<reference evidence="2 3" key="1">
    <citation type="submission" date="2016-10" db="EMBL/GenBank/DDBJ databases">
        <authorList>
            <person name="de Groot N.N."/>
        </authorList>
    </citation>
    <scope>NUCLEOTIDE SEQUENCE [LARGE SCALE GENOMIC DNA]</scope>
    <source>
        <strain evidence="2 3">DSM 43794</strain>
    </source>
</reference>
<dbReference type="Pfam" id="PF18029">
    <property type="entry name" value="Glyoxalase_6"/>
    <property type="match status" value="1"/>
</dbReference>
<feature type="domain" description="VOC" evidence="1">
    <location>
        <begin position="11"/>
        <end position="116"/>
    </location>
</feature>
<feature type="domain" description="VOC" evidence="1">
    <location>
        <begin position="130"/>
        <end position="239"/>
    </location>
</feature>
<evidence type="ECO:0000313" key="3">
    <source>
        <dbReference type="Proteomes" id="UP000217103"/>
    </source>
</evidence>
<dbReference type="OrthoDB" id="9795306at2"/>
<dbReference type="RefSeq" id="WP_093262498.1">
    <property type="nucleotide sequence ID" value="NZ_FNKK01000002.1"/>
</dbReference>
<dbReference type="InterPro" id="IPR029068">
    <property type="entry name" value="Glyas_Bleomycin-R_OHBP_Dase"/>
</dbReference>
<dbReference type="Gene3D" id="3.10.180.10">
    <property type="entry name" value="2,3-Dihydroxybiphenyl 1,2-Dioxygenase, domain 1"/>
    <property type="match status" value="2"/>
</dbReference>
<proteinExistence type="predicted"/>
<gene>
    <name evidence="2" type="ORF">SAMN04489764_5019</name>
</gene>
<dbReference type="PANTHER" id="PTHR33993:SF14">
    <property type="entry name" value="GB|AAF24581.1"/>
    <property type="match status" value="1"/>
</dbReference>
<dbReference type="STRING" id="35622.SAMN04489764_5019"/>
<organism evidence="2 3">
    <name type="scientific">Thermostaphylospora chromogena</name>
    <dbReference type="NCBI Taxonomy" id="35622"/>
    <lineage>
        <taxon>Bacteria</taxon>
        <taxon>Bacillati</taxon>
        <taxon>Actinomycetota</taxon>
        <taxon>Actinomycetes</taxon>
        <taxon>Streptosporangiales</taxon>
        <taxon>Thermomonosporaceae</taxon>
        <taxon>Thermostaphylospora</taxon>
    </lineage>
</organism>
<keyword evidence="3" id="KW-1185">Reference proteome</keyword>
<evidence type="ECO:0000259" key="1">
    <source>
        <dbReference type="PROSITE" id="PS51819"/>
    </source>
</evidence>
<dbReference type="Proteomes" id="UP000217103">
    <property type="component" value="Unassembled WGS sequence"/>
</dbReference>
<sequence>MSTITGLRRGDVGYAMLWTPDVARAAAFYHDLLGWRLSPGGSAQGRQVEGVTPPFGVWGGQDRYTLFLCYAVDDVTEAIHRVRAAGGRAEESRREPYGLIADCEDDQGLPFVVYEDTGRGRATERPRHGELAYITIGFPDVEAAKAFYGPVLGWRFTPGRVENGWNVRNDDGEVRPMVGFWGGRERAAAVPLYAVDDLAAAVAKARELGGTATDPQPRPFGSMAECTDDQGCPFYLARLDG</sequence>
<name>A0A1H1I031_9ACTN</name>
<dbReference type="EMBL" id="FNKK01000002">
    <property type="protein sequence ID" value="SDR31020.1"/>
    <property type="molecule type" value="Genomic_DNA"/>
</dbReference>
<dbReference type="PANTHER" id="PTHR33993">
    <property type="entry name" value="GLYOXALASE-RELATED"/>
    <property type="match status" value="1"/>
</dbReference>
<dbReference type="InterPro" id="IPR037523">
    <property type="entry name" value="VOC_core"/>
</dbReference>
<dbReference type="Pfam" id="PF00903">
    <property type="entry name" value="Glyoxalase"/>
    <property type="match status" value="1"/>
</dbReference>
<dbReference type="InterPro" id="IPR052164">
    <property type="entry name" value="Anthracycline_SecMetBiosynth"/>
</dbReference>
<dbReference type="AlphaFoldDB" id="A0A1H1I031"/>
<accession>A0A1H1I031</accession>
<dbReference type="SUPFAM" id="SSF54593">
    <property type="entry name" value="Glyoxalase/Bleomycin resistance protein/Dihydroxybiphenyl dioxygenase"/>
    <property type="match status" value="2"/>
</dbReference>